<keyword evidence="1" id="KW-0732">Signal</keyword>
<feature type="chain" id="PRO_5047288577" evidence="1">
    <location>
        <begin position="25"/>
        <end position="250"/>
    </location>
</feature>
<keyword evidence="4" id="KW-1185">Reference proteome</keyword>
<dbReference type="InterPro" id="IPR013424">
    <property type="entry name" value="Ice-binding_C"/>
</dbReference>
<evidence type="ECO:0000313" key="4">
    <source>
        <dbReference type="Proteomes" id="UP000641152"/>
    </source>
</evidence>
<name>A0ABR9DC76_9GAMM</name>
<dbReference type="RefSeq" id="WP_192393420.1">
    <property type="nucleotide sequence ID" value="NZ_CAJHIU010000001.1"/>
</dbReference>
<dbReference type="EMBL" id="JACXST010000001">
    <property type="protein sequence ID" value="MBD9360707.1"/>
    <property type="molecule type" value="Genomic_DNA"/>
</dbReference>
<comment type="caution">
    <text evidence="3">The sequence shown here is derived from an EMBL/GenBank/DDBJ whole genome shotgun (WGS) entry which is preliminary data.</text>
</comment>
<feature type="signal peptide" evidence="1">
    <location>
        <begin position="1"/>
        <end position="24"/>
    </location>
</feature>
<dbReference type="Proteomes" id="UP000641152">
    <property type="component" value="Unassembled WGS sequence"/>
</dbReference>
<proteinExistence type="predicted"/>
<protein>
    <submittedName>
        <fullName evidence="3">PEP-CTERM sorting domain-containing protein</fullName>
    </submittedName>
</protein>
<sequence>MNKLNFIKSVAALSLVSAGFAANAASIDGVITPNTITEFDSGGFAQIVTRNADNTGSFTAWGEVTGFNNTSYSVFPGGQLTYSVTTDYTTNQINIPGDTLFTGGVITFYTDTTTAYDALNQASAEDGTVWMTISGHDLLASGETFLGSLNIFGGGGGTAFFDLILAGLGSDIFDTNSIIVPGTGTIADFSWGSSLQPTSLVVSAGPGGATNYYSTGSGDLGANATIPEPGSLALIGLGLLGFSARKKSSI</sequence>
<feature type="domain" description="Ice-binding protein C-terminal" evidence="2">
    <location>
        <begin position="225"/>
        <end position="247"/>
    </location>
</feature>
<evidence type="ECO:0000313" key="3">
    <source>
        <dbReference type="EMBL" id="MBD9360707.1"/>
    </source>
</evidence>
<evidence type="ECO:0000256" key="1">
    <source>
        <dbReference type="SAM" id="SignalP"/>
    </source>
</evidence>
<evidence type="ECO:0000259" key="2">
    <source>
        <dbReference type="Pfam" id="PF07589"/>
    </source>
</evidence>
<gene>
    <name evidence="3" type="ORF">EBB_09180</name>
</gene>
<organism evidence="3 4">
    <name type="scientific">Methylomonas fluvii</name>
    <dbReference type="NCBI Taxonomy" id="1854564"/>
    <lineage>
        <taxon>Bacteria</taxon>
        <taxon>Pseudomonadati</taxon>
        <taxon>Pseudomonadota</taxon>
        <taxon>Gammaproteobacteria</taxon>
        <taxon>Methylococcales</taxon>
        <taxon>Methylococcaceae</taxon>
        <taxon>Methylomonas</taxon>
    </lineage>
</organism>
<dbReference type="NCBIfam" id="TIGR02595">
    <property type="entry name" value="PEP_CTERM"/>
    <property type="match status" value="1"/>
</dbReference>
<reference evidence="3 4" key="1">
    <citation type="submission" date="2020-09" db="EMBL/GenBank/DDBJ databases">
        <title>Methylomonas albis sp. nov. and Methylomonas fluvii sp. nov.: Two cold-adapted methanotrophs from the River Elbe and an amended description of Methylovulum psychrotolerans strain Eb1.</title>
        <authorList>
            <person name="Bussmann I.K."/>
            <person name="Klings K.-W."/>
            <person name="Warnstedt J."/>
            <person name="Hoppert M."/>
            <person name="Saborowski A."/>
            <person name="Horn F."/>
            <person name="Liebner S."/>
        </authorList>
    </citation>
    <scope>NUCLEOTIDE SEQUENCE [LARGE SCALE GENOMIC DNA]</scope>
    <source>
        <strain evidence="3 4">EbB</strain>
    </source>
</reference>
<dbReference type="Pfam" id="PF07589">
    <property type="entry name" value="PEP-CTERM"/>
    <property type="match status" value="1"/>
</dbReference>
<accession>A0ABR9DC76</accession>